<feature type="transmembrane region" description="Helical" evidence="2">
    <location>
        <begin position="184"/>
        <end position="206"/>
    </location>
</feature>
<organism evidence="3 4">
    <name type="scientific">Cohnella thailandensis</name>
    <dbReference type="NCBI Taxonomy" id="557557"/>
    <lineage>
        <taxon>Bacteria</taxon>
        <taxon>Bacillati</taxon>
        <taxon>Bacillota</taxon>
        <taxon>Bacilli</taxon>
        <taxon>Bacillales</taxon>
        <taxon>Paenibacillaceae</taxon>
        <taxon>Cohnella</taxon>
    </lineage>
</organism>
<sequence length="417" mass="47418">MRRGFGMFHWKRLQNAQDRLKQMLGLNGEAIVSLFIHGCFQFGASMSGLFLNLYLWRLTEDLWINGMFNLIVYGVTPLAFAVGGYIAKRKDRMVTYRVGIVMIACFYLVVVIARDSVVDFYMLYAFFNGFALGLYWNGYLVLMYDVVDSRSRGRYLGINMVVFNTAGLIGPALAGFLIGRFAGLQGYIVMFSVACLMFMIAALFSMRIPKKTSHHRTYYLKYTLSVLKKEPVWLRGLFGFLLLGAFQGIMLFLPNILLYQTVGSEQWVGLLTVFFSMLTISMGLYISRRNNRDSVRGSLALSSSLVTLAACLLLIDISWWSVLLFMSIFSFFNPLTVNTLTSYNYRLMDFLPLKGEFRIESVVIKELFLNVGRVLSILFLILFAEDPDSPAMPIVLVIAAMLHMLILPLVQKRAEVQ</sequence>
<comment type="subcellular location">
    <subcellularLocation>
        <location evidence="1">Cell membrane</location>
        <topology evidence="1">Multi-pass membrane protein</topology>
    </subcellularLocation>
</comment>
<dbReference type="InterPro" id="IPR036259">
    <property type="entry name" value="MFS_trans_sf"/>
</dbReference>
<evidence type="ECO:0000313" key="3">
    <source>
        <dbReference type="EMBL" id="MBB6635437.1"/>
    </source>
</evidence>
<comment type="caution">
    <text evidence="3">The sequence shown here is derived from an EMBL/GenBank/DDBJ whole genome shotgun (WGS) entry which is preliminary data.</text>
</comment>
<feature type="transmembrane region" description="Helical" evidence="2">
    <location>
        <begin position="30"/>
        <end position="56"/>
    </location>
</feature>
<dbReference type="PANTHER" id="PTHR23526">
    <property type="entry name" value="INTEGRAL MEMBRANE TRANSPORT PROTEIN-RELATED"/>
    <property type="match status" value="1"/>
</dbReference>
<feature type="transmembrane region" description="Helical" evidence="2">
    <location>
        <begin position="362"/>
        <end position="384"/>
    </location>
</feature>
<dbReference type="GO" id="GO:0005886">
    <property type="term" value="C:plasma membrane"/>
    <property type="evidence" value="ECO:0007669"/>
    <property type="project" value="UniProtKB-SubCell"/>
</dbReference>
<feature type="transmembrane region" description="Helical" evidence="2">
    <location>
        <begin position="321"/>
        <end position="341"/>
    </location>
</feature>
<dbReference type="EMBL" id="JACJVQ010000013">
    <property type="protein sequence ID" value="MBB6635437.1"/>
    <property type="molecule type" value="Genomic_DNA"/>
</dbReference>
<name>A0A841T0P6_9BACL</name>
<reference evidence="3 4" key="1">
    <citation type="submission" date="2020-08" db="EMBL/GenBank/DDBJ databases">
        <title>Cohnella phylogeny.</title>
        <authorList>
            <person name="Dunlap C."/>
        </authorList>
    </citation>
    <scope>NUCLEOTIDE SEQUENCE [LARGE SCALE GENOMIC DNA]</scope>
    <source>
        <strain evidence="3 4">DSM 25241</strain>
    </source>
</reference>
<dbReference type="Proteomes" id="UP000535838">
    <property type="component" value="Unassembled WGS sequence"/>
</dbReference>
<keyword evidence="2" id="KW-1133">Transmembrane helix</keyword>
<evidence type="ECO:0000313" key="4">
    <source>
        <dbReference type="Proteomes" id="UP000535838"/>
    </source>
</evidence>
<protein>
    <submittedName>
        <fullName evidence="3">MFS transporter</fullName>
    </submittedName>
</protein>
<dbReference type="GO" id="GO:0022857">
    <property type="term" value="F:transmembrane transporter activity"/>
    <property type="evidence" value="ECO:0007669"/>
    <property type="project" value="InterPro"/>
</dbReference>
<keyword evidence="4" id="KW-1185">Reference proteome</keyword>
<keyword evidence="2" id="KW-0472">Membrane</keyword>
<feature type="transmembrane region" description="Helical" evidence="2">
    <location>
        <begin position="156"/>
        <end position="178"/>
    </location>
</feature>
<dbReference type="SUPFAM" id="SSF103473">
    <property type="entry name" value="MFS general substrate transporter"/>
    <property type="match status" value="1"/>
</dbReference>
<feature type="transmembrane region" description="Helical" evidence="2">
    <location>
        <begin position="232"/>
        <end position="254"/>
    </location>
</feature>
<dbReference type="InterPro" id="IPR011701">
    <property type="entry name" value="MFS"/>
</dbReference>
<keyword evidence="2" id="KW-0812">Transmembrane</keyword>
<feature type="transmembrane region" description="Helical" evidence="2">
    <location>
        <begin position="62"/>
        <end position="87"/>
    </location>
</feature>
<dbReference type="InterPro" id="IPR052528">
    <property type="entry name" value="Sugar_transport-like"/>
</dbReference>
<dbReference type="Pfam" id="PF07690">
    <property type="entry name" value="MFS_1"/>
    <property type="match status" value="1"/>
</dbReference>
<evidence type="ECO:0000256" key="2">
    <source>
        <dbReference type="SAM" id="Phobius"/>
    </source>
</evidence>
<feature type="transmembrane region" description="Helical" evidence="2">
    <location>
        <begin position="298"/>
        <end position="315"/>
    </location>
</feature>
<gene>
    <name evidence="3" type="ORF">H7B67_15065</name>
</gene>
<dbReference type="Gene3D" id="1.20.1250.20">
    <property type="entry name" value="MFS general substrate transporter like domains"/>
    <property type="match status" value="1"/>
</dbReference>
<accession>A0A841T0P6</accession>
<feature type="transmembrane region" description="Helical" evidence="2">
    <location>
        <begin position="94"/>
        <end position="114"/>
    </location>
</feature>
<proteinExistence type="predicted"/>
<feature type="transmembrane region" description="Helical" evidence="2">
    <location>
        <begin position="120"/>
        <end position="144"/>
    </location>
</feature>
<dbReference type="AlphaFoldDB" id="A0A841T0P6"/>
<evidence type="ECO:0000256" key="1">
    <source>
        <dbReference type="ARBA" id="ARBA00004651"/>
    </source>
</evidence>
<feature type="transmembrane region" description="Helical" evidence="2">
    <location>
        <begin position="390"/>
        <end position="410"/>
    </location>
</feature>
<feature type="transmembrane region" description="Helical" evidence="2">
    <location>
        <begin position="266"/>
        <end position="286"/>
    </location>
</feature>
<dbReference type="PANTHER" id="PTHR23526:SF2">
    <property type="entry name" value="MAJOR FACILITATOR SUPERFAMILY (MFS) PROFILE DOMAIN-CONTAINING PROTEIN"/>
    <property type="match status" value="1"/>
</dbReference>